<evidence type="ECO:0000313" key="2">
    <source>
        <dbReference type="RefSeq" id="XP_016450848.1"/>
    </source>
</evidence>
<dbReference type="PaxDb" id="4097-A0A1S3YFN6"/>
<dbReference type="STRING" id="4097.A0A1S3YFN6"/>
<dbReference type="KEGG" id="nta:107775611"/>
<accession>A0A1S3YFN6</accession>
<dbReference type="PANTHER" id="PTHR11439">
    <property type="entry name" value="GAG-POL-RELATED RETROTRANSPOSON"/>
    <property type="match status" value="1"/>
</dbReference>
<feature type="domain" description="Reverse transcriptase Ty1/copia-type" evidence="1">
    <location>
        <begin position="2"/>
        <end position="70"/>
    </location>
</feature>
<dbReference type="PANTHER" id="PTHR11439:SF455">
    <property type="entry name" value="RLK (RECEPTOR-LIKE PROTEIN KINASE) 8, PUTATIVE-RELATED"/>
    <property type="match status" value="1"/>
</dbReference>
<dbReference type="RefSeq" id="XP_016450848.1">
    <property type="nucleotide sequence ID" value="XM_016595362.1"/>
</dbReference>
<gene>
    <name evidence="2" type="primary">LOC107775611</name>
</gene>
<dbReference type="AlphaFoldDB" id="A0A1S3YFN6"/>
<evidence type="ECO:0000259" key="1">
    <source>
        <dbReference type="Pfam" id="PF07727"/>
    </source>
</evidence>
<dbReference type="SUPFAM" id="SSF56672">
    <property type="entry name" value="DNA/RNA polymerases"/>
    <property type="match status" value="1"/>
</dbReference>
<dbReference type="OrthoDB" id="1288954at2759"/>
<dbReference type="InterPro" id="IPR013103">
    <property type="entry name" value="RVT_2"/>
</dbReference>
<dbReference type="Pfam" id="PF07727">
    <property type="entry name" value="RVT_2"/>
    <property type="match status" value="1"/>
</dbReference>
<dbReference type="OMA" id="EYCAMAT"/>
<name>A0A1S3YFN6_TOBAC</name>
<dbReference type="InterPro" id="IPR043502">
    <property type="entry name" value="DNA/RNA_pol_sf"/>
</dbReference>
<dbReference type="CDD" id="cd09272">
    <property type="entry name" value="RNase_HI_RT_Ty1"/>
    <property type="match status" value="1"/>
</dbReference>
<reference evidence="2" key="1">
    <citation type="submission" date="2025-08" db="UniProtKB">
        <authorList>
            <consortium name="RefSeq"/>
        </authorList>
    </citation>
    <scope>IDENTIFICATION</scope>
</reference>
<organism evidence="2">
    <name type="scientific">Nicotiana tabacum</name>
    <name type="common">Common tobacco</name>
    <dbReference type="NCBI Taxonomy" id="4097"/>
    <lineage>
        <taxon>Eukaryota</taxon>
        <taxon>Viridiplantae</taxon>
        <taxon>Streptophyta</taxon>
        <taxon>Embryophyta</taxon>
        <taxon>Tracheophyta</taxon>
        <taxon>Spermatophyta</taxon>
        <taxon>Magnoliopsida</taxon>
        <taxon>eudicotyledons</taxon>
        <taxon>Gunneridae</taxon>
        <taxon>Pentapetalae</taxon>
        <taxon>asterids</taxon>
        <taxon>lamiids</taxon>
        <taxon>Solanales</taxon>
        <taxon>Solanaceae</taxon>
        <taxon>Nicotianoideae</taxon>
        <taxon>Nicotianeae</taxon>
        <taxon>Nicotiana</taxon>
    </lineage>
</organism>
<sequence>MTGSNSRQKGEVVQKLGHEFAMKDLGPLSFFLGIEVSYFPRGTHLNQSKYANDLIIKVHIANVRTVHTPLAQKHGLEEAIGKAVDPSIYKSTVGSLQYLTLTSPDITHVVNLVSQFMQNPNNMHLQGVKKILRFVKGTIDHGLRIKSHSSFKLYGFSDADWAGCAITRRSTTRYSIYLGANCVSWSSRKQNTVTRSSAEVEYRALAATAAEFTWIGYILQDIVVYIKTAPVLLCDNLSALYMTTNPVMHARTKHVELDYHFVREKVAQGQLITQFVRSKDQLVDVHTKALGTDQF</sequence>
<proteinExistence type="predicted"/>
<protein>
    <submittedName>
        <fullName evidence="2">Uncharacterized mitochondrial protein AtMg00810-like</fullName>
    </submittedName>
</protein>